<dbReference type="AlphaFoldDB" id="A0A2M7IDV1"/>
<sequence>MRETRIIFIAVVLVVLGLALAAPARPAGRAYLPKVDLIKGSGPEVYALENGDRRWIESPAAFAYFNYDWKNIKLVSESVLDSYPQEENLGKYDDYPDGSLLRGSGPEVYLIELGKKRWIPTPAIFTANDFGWKYIVRVEDKILEDIKPGSDLTISEPNRYPNTIILDGPGQNEVIEDSEVAFKFSGTNPLGPTAELSFETFLSGDDDYWRSSSGDDEEYRLLSNAVYTFYVRAKNKQGYVDPSPASIQFSIELSSYYGQVAIDRVDPDRDDFRQDYLILRNDDKDERIINLTGWKIETKKTTIVIPQAIEKLKPIFSAQDSSDINLPYDGEVIISFGASPYGVNFQTNLCSGYQAQNYEFFPSLDSDCPQPEEADYSGFKKTCCDFIENLDQCKIPNYGNNFDVSVDSQCTNFLNDNFNYQGCYNDHSQEVDFFDNEWRVFLNKSEDILDNDSETIILKDKSGQVVDIYSY</sequence>
<proteinExistence type="predicted"/>
<evidence type="ECO:0000313" key="1">
    <source>
        <dbReference type="EMBL" id="PIW74712.1"/>
    </source>
</evidence>
<organism evidence="1 2">
    <name type="scientific">Candidatus Portnoybacteria bacterium CG_4_8_14_3_um_filter_44_15</name>
    <dbReference type="NCBI Taxonomy" id="1974803"/>
    <lineage>
        <taxon>Bacteria</taxon>
        <taxon>Candidatus Portnoyibacteriota</taxon>
    </lineage>
</organism>
<evidence type="ECO:0000313" key="2">
    <source>
        <dbReference type="Proteomes" id="UP000231673"/>
    </source>
</evidence>
<evidence type="ECO:0008006" key="3">
    <source>
        <dbReference type="Google" id="ProtNLM"/>
    </source>
</evidence>
<dbReference type="EMBL" id="PFGW01000025">
    <property type="protein sequence ID" value="PIW74712.1"/>
    <property type="molecule type" value="Genomic_DNA"/>
</dbReference>
<gene>
    <name evidence="1" type="ORF">CO003_01200</name>
</gene>
<accession>A0A2M7IDV1</accession>
<dbReference type="InterPro" id="IPR013783">
    <property type="entry name" value="Ig-like_fold"/>
</dbReference>
<dbReference type="Proteomes" id="UP000231673">
    <property type="component" value="Unassembled WGS sequence"/>
</dbReference>
<reference evidence="2" key="1">
    <citation type="submission" date="2017-09" db="EMBL/GenBank/DDBJ databases">
        <title>Depth-based differentiation of microbial function through sediment-hosted aquifers and enrichment of novel symbionts in the deep terrestrial subsurface.</title>
        <authorList>
            <person name="Probst A.J."/>
            <person name="Ladd B."/>
            <person name="Jarett J.K."/>
            <person name="Geller-Mcgrath D.E."/>
            <person name="Sieber C.M.K."/>
            <person name="Emerson J.B."/>
            <person name="Anantharaman K."/>
            <person name="Thomas B.C."/>
            <person name="Malmstrom R."/>
            <person name="Stieglmeier M."/>
            <person name="Klingl A."/>
            <person name="Woyke T."/>
            <person name="Ryan C.M."/>
            <person name="Banfield J.F."/>
        </authorList>
    </citation>
    <scope>NUCLEOTIDE SEQUENCE [LARGE SCALE GENOMIC DNA]</scope>
</reference>
<comment type="caution">
    <text evidence="1">The sequence shown here is derived from an EMBL/GenBank/DDBJ whole genome shotgun (WGS) entry which is preliminary data.</text>
</comment>
<protein>
    <recommendedName>
        <fullName evidence="3">LTD domain-containing protein</fullName>
    </recommendedName>
</protein>
<dbReference type="Gene3D" id="2.60.40.10">
    <property type="entry name" value="Immunoglobulins"/>
    <property type="match status" value="1"/>
</dbReference>
<name>A0A2M7IDV1_9BACT</name>